<evidence type="ECO:0000313" key="2">
    <source>
        <dbReference type="Proteomes" id="UP001629745"/>
    </source>
</evidence>
<keyword evidence="2" id="KW-1185">Reference proteome</keyword>
<name>A0ABW9FE16_9NOCA</name>
<dbReference type="RefSeq" id="WP_420164324.1">
    <property type="nucleotide sequence ID" value="NZ_JBDLNV010000003.1"/>
</dbReference>
<dbReference type="Proteomes" id="UP001629745">
    <property type="component" value="Unassembled WGS sequence"/>
</dbReference>
<dbReference type="EMBL" id="JBDLNV010000003">
    <property type="protein sequence ID" value="MFM1723774.1"/>
    <property type="molecule type" value="Genomic_DNA"/>
</dbReference>
<gene>
    <name evidence="1" type="ORF">ABEU20_002346</name>
</gene>
<organism evidence="1 2">
    <name type="scientific">Rhodococcus parequi</name>
    <dbReference type="NCBI Taxonomy" id="3137122"/>
    <lineage>
        <taxon>Bacteria</taxon>
        <taxon>Bacillati</taxon>
        <taxon>Actinomycetota</taxon>
        <taxon>Actinomycetes</taxon>
        <taxon>Mycobacteriales</taxon>
        <taxon>Nocardiaceae</taxon>
        <taxon>Rhodococcus</taxon>
    </lineage>
</organism>
<reference evidence="1 2" key="1">
    <citation type="submission" date="2023-11" db="EMBL/GenBank/DDBJ databases">
        <authorList>
            <person name="Val-Calvo J."/>
            <person name="Scortti M."/>
            <person name="Vazquez-Boland J."/>
        </authorList>
    </citation>
    <scope>NUCLEOTIDE SEQUENCE [LARGE SCALE GENOMIC DNA]</scope>
    <source>
        <strain evidence="1 2">PAM 2766</strain>
    </source>
</reference>
<comment type="caution">
    <text evidence="1">The sequence shown here is derived from an EMBL/GenBank/DDBJ whole genome shotgun (WGS) entry which is preliminary data.</text>
</comment>
<evidence type="ECO:0000313" key="1">
    <source>
        <dbReference type="EMBL" id="MFM1723774.1"/>
    </source>
</evidence>
<proteinExistence type="predicted"/>
<protein>
    <submittedName>
        <fullName evidence="1">Uncharacterized protein</fullName>
    </submittedName>
</protein>
<accession>A0ABW9FE16</accession>
<sequence length="195" mass="21405">MTITRCVDLSAARWLEQRDDDWRRLAARGPRCYDSYARLRIIPDPAYPGQLEGEVSVGPDALSDNAQIGIVLTALAGHTSTPDDCHFCVWDGWPSFAIDDPMPKISIPNRDYFLFHGTVADAADWDAQMKALLHDIGAPTLAFAWPADRAWCVTCDIDPHFATIGAGTAAIDQLMAEAQVDIVADDPDVEPPYYG</sequence>